<keyword evidence="3" id="KW-0540">Nuclease</keyword>
<keyword evidence="4" id="KW-0255">Endonuclease</keyword>
<feature type="domain" description="Reverse transcriptase RNase H-like" evidence="7">
    <location>
        <begin position="38"/>
        <end position="98"/>
    </location>
</feature>
<protein>
    <submittedName>
        <fullName evidence="8">(salmon louse) hypothetical protein</fullName>
    </submittedName>
</protein>
<dbReference type="Proteomes" id="UP000675881">
    <property type="component" value="Chromosome 4"/>
</dbReference>
<dbReference type="EMBL" id="HG994583">
    <property type="protein sequence ID" value="CAF2922147.1"/>
    <property type="molecule type" value="Genomic_DNA"/>
</dbReference>
<dbReference type="Pfam" id="PF17917">
    <property type="entry name" value="RT_RNaseH"/>
    <property type="match status" value="1"/>
</dbReference>
<organism evidence="8 9">
    <name type="scientific">Lepeophtheirus salmonis</name>
    <name type="common">Salmon louse</name>
    <name type="synonym">Caligus salmonis</name>
    <dbReference type="NCBI Taxonomy" id="72036"/>
    <lineage>
        <taxon>Eukaryota</taxon>
        <taxon>Metazoa</taxon>
        <taxon>Ecdysozoa</taxon>
        <taxon>Arthropoda</taxon>
        <taxon>Crustacea</taxon>
        <taxon>Multicrustacea</taxon>
        <taxon>Hexanauplia</taxon>
        <taxon>Copepoda</taxon>
        <taxon>Siphonostomatoida</taxon>
        <taxon>Caligidae</taxon>
        <taxon>Lepeophtheirus</taxon>
    </lineage>
</organism>
<gene>
    <name evidence="8" type="ORF">LSAA_8908</name>
</gene>
<dbReference type="InterPro" id="IPR050951">
    <property type="entry name" value="Retrovirus_Pol_polyprotein"/>
</dbReference>
<dbReference type="GO" id="GO:0003964">
    <property type="term" value="F:RNA-directed DNA polymerase activity"/>
    <property type="evidence" value="ECO:0007669"/>
    <property type="project" value="UniProtKB-KW"/>
</dbReference>
<dbReference type="PANTHER" id="PTHR37984">
    <property type="entry name" value="PROTEIN CBG26694"/>
    <property type="match status" value="1"/>
</dbReference>
<dbReference type="AlphaFoldDB" id="A0A7R8H7N8"/>
<dbReference type="Gene3D" id="3.30.420.10">
    <property type="entry name" value="Ribonuclease H-like superfamily/Ribonuclease H"/>
    <property type="match status" value="1"/>
</dbReference>
<proteinExistence type="predicted"/>
<keyword evidence="2" id="KW-0548">Nucleotidyltransferase</keyword>
<dbReference type="InterPro" id="IPR036397">
    <property type="entry name" value="RNaseH_sf"/>
</dbReference>
<keyword evidence="6" id="KW-0695">RNA-directed DNA polymerase</keyword>
<accession>A0A7R8H7N8</accession>
<sequence length="246" mass="28130">MKRHLRDNMEVIRFQAKTPRQIPLHLRDKANDFNNLDSKLIQFGSFSLIETQSRYTTIELELLALVRAMEKSKFFLLGINSFSDIVDHRLLICLFQKDYLDIRKEHLAADALRRAPVFSSEPEPALEEYEDSVMSSRPGSHPQCLHESHPAPYFSSIWHDSLLDIDGVPKLCSVFPYICSDHIILHITSLPYNPQSNSIAESAVHCIKSLLKKSKSKNGFNESIMYLRSIVTPTNKTSLAKVFLGR</sequence>
<dbReference type="InterPro" id="IPR041373">
    <property type="entry name" value="RT_RNaseH"/>
</dbReference>
<dbReference type="GO" id="GO:0003676">
    <property type="term" value="F:nucleic acid binding"/>
    <property type="evidence" value="ECO:0007669"/>
    <property type="project" value="InterPro"/>
</dbReference>
<dbReference type="SUPFAM" id="SSF53098">
    <property type="entry name" value="Ribonuclease H-like"/>
    <property type="match status" value="1"/>
</dbReference>
<dbReference type="InterPro" id="IPR012337">
    <property type="entry name" value="RNaseH-like_sf"/>
</dbReference>
<keyword evidence="1" id="KW-0808">Transferase</keyword>
<dbReference type="PANTHER" id="PTHR37984:SF5">
    <property type="entry name" value="PROTEIN NYNRIN-LIKE"/>
    <property type="match status" value="1"/>
</dbReference>
<evidence type="ECO:0000256" key="6">
    <source>
        <dbReference type="ARBA" id="ARBA00022918"/>
    </source>
</evidence>
<keyword evidence="9" id="KW-1185">Reference proteome</keyword>
<evidence type="ECO:0000259" key="7">
    <source>
        <dbReference type="Pfam" id="PF17917"/>
    </source>
</evidence>
<evidence type="ECO:0000256" key="3">
    <source>
        <dbReference type="ARBA" id="ARBA00022722"/>
    </source>
</evidence>
<evidence type="ECO:0000313" key="8">
    <source>
        <dbReference type="EMBL" id="CAF2922147.1"/>
    </source>
</evidence>
<evidence type="ECO:0000256" key="2">
    <source>
        <dbReference type="ARBA" id="ARBA00022695"/>
    </source>
</evidence>
<evidence type="ECO:0000256" key="5">
    <source>
        <dbReference type="ARBA" id="ARBA00022801"/>
    </source>
</evidence>
<name>A0A7R8H7N8_LEPSM</name>
<keyword evidence="5" id="KW-0378">Hydrolase</keyword>
<evidence type="ECO:0000256" key="1">
    <source>
        <dbReference type="ARBA" id="ARBA00022679"/>
    </source>
</evidence>
<reference evidence="8" key="1">
    <citation type="submission" date="2021-02" db="EMBL/GenBank/DDBJ databases">
        <authorList>
            <person name="Bekaert M."/>
        </authorList>
    </citation>
    <scope>NUCLEOTIDE SEQUENCE</scope>
    <source>
        <strain evidence="8">IoA-00</strain>
    </source>
</reference>
<dbReference type="GO" id="GO:0016787">
    <property type="term" value="F:hydrolase activity"/>
    <property type="evidence" value="ECO:0007669"/>
    <property type="project" value="UniProtKB-KW"/>
</dbReference>
<dbReference type="GO" id="GO:0004519">
    <property type="term" value="F:endonuclease activity"/>
    <property type="evidence" value="ECO:0007669"/>
    <property type="project" value="UniProtKB-KW"/>
</dbReference>
<evidence type="ECO:0000313" key="9">
    <source>
        <dbReference type="Proteomes" id="UP000675881"/>
    </source>
</evidence>
<evidence type="ECO:0000256" key="4">
    <source>
        <dbReference type="ARBA" id="ARBA00022759"/>
    </source>
</evidence>